<name>A0A8H6IVV2_9PEZI</name>
<dbReference type="EMBL" id="WIGN01000296">
    <property type="protein sequence ID" value="KAF6801081.1"/>
    <property type="molecule type" value="Genomic_DNA"/>
</dbReference>
<evidence type="ECO:0000313" key="1">
    <source>
        <dbReference type="EMBL" id="KAF6801081.1"/>
    </source>
</evidence>
<evidence type="ECO:0000313" key="2">
    <source>
        <dbReference type="Proteomes" id="UP000652219"/>
    </source>
</evidence>
<keyword evidence="2" id="KW-1185">Reference proteome</keyword>
<protein>
    <submittedName>
        <fullName evidence="1">Uncharacterized protein</fullName>
    </submittedName>
</protein>
<proteinExistence type="predicted"/>
<reference evidence="1 2" key="1">
    <citation type="journal article" date="2020" name="Phytopathology">
        <title>Genome Sequence Resources of Colletotrichum truncatum, C. plurivorum, C. musicola, and C. sojae: Four Species Pathogenic to Soybean (Glycine max).</title>
        <authorList>
            <person name="Rogerio F."/>
            <person name="Boufleur T.R."/>
            <person name="Ciampi-Guillardi M."/>
            <person name="Sukno S.A."/>
            <person name="Thon M.R."/>
            <person name="Massola Junior N.S."/>
            <person name="Baroncelli R."/>
        </authorList>
    </citation>
    <scope>NUCLEOTIDE SEQUENCE [LARGE SCALE GENOMIC DNA]</scope>
    <source>
        <strain evidence="1 2">LFN0009</strain>
    </source>
</reference>
<dbReference type="Proteomes" id="UP000652219">
    <property type="component" value="Unassembled WGS sequence"/>
</dbReference>
<sequence>MLGIGLGQFHSRRERPFVIFRKTHPDVPTVSGQERLAQAIQAELADANSTAFGILEEQPNNVTSTSYVEPTQDDLNDFVKPS</sequence>
<comment type="caution">
    <text evidence="1">The sequence shown here is derived from an EMBL/GenBank/DDBJ whole genome shotgun (WGS) entry which is preliminary data.</text>
</comment>
<accession>A0A8H6IVV2</accession>
<gene>
    <name evidence="1" type="ORF">CSOJ01_12032</name>
</gene>
<dbReference type="AlphaFoldDB" id="A0A8H6IVV2"/>
<organism evidence="1 2">
    <name type="scientific">Colletotrichum sojae</name>
    <dbReference type="NCBI Taxonomy" id="2175907"/>
    <lineage>
        <taxon>Eukaryota</taxon>
        <taxon>Fungi</taxon>
        <taxon>Dikarya</taxon>
        <taxon>Ascomycota</taxon>
        <taxon>Pezizomycotina</taxon>
        <taxon>Sordariomycetes</taxon>
        <taxon>Hypocreomycetidae</taxon>
        <taxon>Glomerellales</taxon>
        <taxon>Glomerellaceae</taxon>
        <taxon>Colletotrichum</taxon>
        <taxon>Colletotrichum orchidearum species complex</taxon>
    </lineage>
</organism>